<dbReference type="PANTHER" id="PTHR33365:SF11">
    <property type="entry name" value="TAT PATHWAY SIGNAL SEQUENCE"/>
    <property type="match status" value="1"/>
</dbReference>
<evidence type="ECO:0000256" key="2">
    <source>
        <dbReference type="ARBA" id="ARBA00023002"/>
    </source>
</evidence>
<name>A0A4R5XEZ2_9AGAM</name>
<evidence type="ECO:0000256" key="1">
    <source>
        <dbReference type="ARBA" id="ARBA00004685"/>
    </source>
</evidence>
<keyword evidence="4" id="KW-0472">Membrane</keyword>
<keyword evidence="4" id="KW-0812">Transmembrane</keyword>
<dbReference type="Pfam" id="PF11807">
    <property type="entry name" value="UstYa"/>
    <property type="match status" value="1"/>
</dbReference>
<keyword evidence="2" id="KW-0560">Oxidoreductase</keyword>
<keyword evidence="4" id="KW-1133">Transmembrane helix</keyword>
<evidence type="ECO:0008006" key="7">
    <source>
        <dbReference type="Google" id="ProtNLM"/>
    </source>
</evidence>
<dbReference type="GO" id="GO:0016491">
    <property type="term" value="F:oxidoreductase activity"/>
    <property type="evidence" value="ECO:0007669"/>
    <property type="project" value="UniProtKB-KW"/>
</dbReference>
<dbReference type="PANTHER" id="PTHR33365">
    <property type="entry name" value="YALI0B05434P"/>
    <property type="match status" value="1"/>
</dbReference>
<keyword evidence="6" id="KW-1185">Reference proteome</keyword>
<proteinExistence type="inferred from homology"/>
<comment type="pathway">
    <text evidence="1">Mycotoxin biosynthesis.</text>
</comment>
<protein>
    <recommendedName>
        <fullName evidence="7">Oxidase ustYa</fullName>
    </recommendedName>
</protein>
<dbReference type="AlphaFoldDB" id="A0A4R5XEZ2"/>
<gene>
    <name evidence="5" type="ORF">BD410DRAFT_780178</name>
</gene>
<organism evidence="5 6">
    <name type="scientific">Rickenella mellea</name>
    <dbReference type="NCBI Taxonomy" id="50990"/>
    <lineage>
        <taxon>Eukaryota</taxon>
        <taxon>Fungi</taxon>
        <taxon>Dikarya</taxon>
        <taxon>Basidiomycota</taxon>
        <taxon>Agaricomycotina</taxon>
        <taxon>Agaricomycetes</taxon>
        <taxon>Hymenochaetales</taxon>
        <taxon>Rickenellaceae</taxon>
        <taxon>Rickenella</taxon>
    </lineage>
</organism>
<evidence type="ECO:0000256" key="3">
    <source>
        <dbReference type="ARBA" id="ARBA00035112"/>
    </source>
</evidence>
<dbReference type="GO" id="GO:0043386">
    <property type="term" value="P:mycotoxin biosynthetic process"/>
    <property type="evidence" value="ECO:0007669"/>
    <property type="project" value="InterPro"/>
</dbReference>
<feature type="transmembrane region" description="Helical" evidence="4">
    <location>
        <begin position="6"/>
        <end position="24"/>
    </location>
</feature>
<reference evidence="5 6" key="1">
    <citation type="submission" date="2018-06" db="EMBL/GenBank/DDBJ databases">
        <title>A transcriptomic atlas of mushroom development highlights an independent origin of complex multicellularity.</title>
        <authorList>
            <consortium name="DOE Joint Genome Institute"/>
            <person name="Krizsan K."/>
            <person name="Almasi E."/>
            <person name="Merenyi Z."/>
            <person name="Sahu N."/>
            <person name="Viragh M."/>
            <person name="Koszo T."/>
            <person name="Mondo S."/>
            <person name="Kiss B."/>
            <person name="Balint B."/>
            <person name="Kues U."/>
            <person name="Barry K."/>
            <person name="Hegedus J.C."/>
            <person name="Henrissat B."/>
            <person name="Johnson J."/>
            <person name="Lipzen A."/>
            <person name="Ohm R."/>
            <person name="Nagy I."/>
            <person name="Pangilinan J."/>
            <person name="Yan J."/>
            <person name="Xiong Y."/>
            <person name="Grigoriev I.V."/>
            <person name="Hibbett D.S."/>
            <person name="Nagy L.G."/>
        </authorList>
    </citation>
    <scope>NUCLEOTIDE SEQUENCE [LARGE SCALE GENOMIC DNA]</scope>
    <source>
        <strain evidence="5 6">SZMC22713</strain>
    </source>
</reference>
<dbReference type="VEuPathDB" id="FungiDB:BD410DRAFT_780178"/>
<comment type="similarity">
    <text evidence="3">Belongs to the ustYa family.</text>
</comment>
<dbReference type="STRING" id="50990.A0A4R5XEZ2"/>
<dbReference type="Proteomes" id="UP000294933">
    <property type="component" value="Unassembled WGS sequence"/>
</dbReference>
<dbReference type="PROSITE" id="PS51257">
    <property type="entry name" value="PROKAR_LIPOPROTEIN"/>
    <property type="match status" value="1"/>
</dbReference>
<accession>A0A4R5XEZ2</accession>
<evidence type="ECO:0000313" key="5">
    <source>
        <dbReference type="EMBL" id="TDL29700.1"/>
    </source>
</evidence>
<evidence type="ECO:0000256" key="4">
    <source>
        <dbReference type="SAM" id="Phobius"/>
    </source>
</evidence>
<dbReference type="InterPro" id="IPR021765">
    <property type="entry name" value="UstYa-like"/>
</dbReference>
<dbReference type="OrthoDB" id="3687641at2759"/>
<dbReference type="EMBL" id="ML170156">
    <property type="protein sequence ID" value="TDL29700.1"/>
    <property type="molecule type" value="Genomic_DNA"/>
</dbReference>
<sequence>MLHGGRLYVFSFSCILVACILNAANITKTIRRPRGLNGQQNYSYIDYDYPEFYPMDDLNDVLMTVEESVHYPLDGPESIYEWASNAPSGYGYVRLGSNHRTLCVSMFHQLHCLRLIRNALINPEDPLSSIYHSHHCLNYIRQSALCSPDLTLEPFDPLERDFSVDRIGATHVCRDWSAVYSEMSRNWNSWESFWQTES</sequence>
<evidence type="ECO:0000313" key="6">
    <source>
        <dbReference type="Proteomes" id="UP000294933"/>
    </source>
</evidence>